<dbReference type="Pfam" id="PF03631">
    <property type="entry name" value="Virul_fac_BrkB"/>
    <property type="match status" value="1"/>
</dbReference>
<feature type="transmembrane region" description="Helical" evidence="7">
    <location>
        <begin position="106"/>
        <end position="125"/>
    </location>
</feature>
<proteinExistence type="predicted"/>
<evidence type="ECO:0000256" key="6">
    <source>
        <dbReference type="SAM" id="MobiDB-lite"/>
    </source>
</evidence>
<keyword evidence="3 7" id="KW-0812">Transmembrane</keyword>
<evidence type="ECO:0000256" key="5">
    <source>
        <dbReference type="ARBA" id="ARBA00023136"/>
    </source>
</evidence>
<dbReference type="RefSeq" id="WP_328964815.1">
    <property type="nucleotide sequence ID" value="NZ_CP108090.1"/>
</dbReference>
<reference evidence="8" key="1">
    <citation type="submission" date="2022-10" db="EMBL/GenBank/DDBJ databases">
        <title>The complete genomes of actinobacterial strains from the NBC collection.</title>
        <authorList>
            <person name="Joergensen T.S."/>
            <person name="Alvarez Arevalo M."/>
            <person name="Sterndorff E.B."/>
            <person name="Faurdal D."/>
            <person name="Vuksanovic O."/>
            <person name="Mourched A.-S."/>
            <person name="Charusanti P."/>
            <person name="Shaw S."/>
            <person name="Blin K."/>
            <person name="Weber T."/>
        </authorList>
    </citation>
    <scope>NUCLEOTIDE SEQUENCE</scope>
    <source>
        <strain evidence="8">NBC_00248</strain>
    </source>
</reference>
<dbReference type="EMBL" id="CP108090">
    <property type="protein sequence ID" value="WUQ16548.1"/>
    <property type="molecule type" value="Genomic_DNA"/>
</dbReference>
<organism evidence="8 9">
    <name type="scientific">Streptomyces virginiae</name>
    <name type="common">Streptomyces cinnamonensis</name>
    <dbReference type="NCBI Taxonomy" id="1961"/>
    <lineage>
        <taxon>Bacteria</taxon>
        <taxon>Bacillati</taxon>
        <taxon>Actinomycetota</taxon>
        <taxon>Actinomycetes</taxon>
        <taxon>Kitasatosporales</taxon>
        <taxon>Streptomycetaceae</taxon>
        <taxon>Streptomyces</taxon>
    </lineage>
</organism>
<feature type="transmembrane region" description="Helical" evidence="7">
    <location>
        <begin position="231"/>
        <end position="250"/>
    </location>
</feature>
<keyword evidence="5 7" id="KW-0472">Membrane</keyword>
<protein>
    <submittedName>
        <fullName evidence="8">YihY/virulence factor BrkB family protein</fullName>
    </submittedName>
</protein>
<feature type="transmembrane region" description="Helical" evidence="7">
    <location>
        <begin position="163"/>
        <end position="183"/>
    </location>
</feature>
<evidence type="ECO:0000313" key="9">
    <source>
        <dbReference type="Proteomes" id="UP001432039"/>
    </source>
</evidence>
<evidence type="ECO:0000256" key="1">
    <source>
        <dbReference type="ARBA" id="ARBA00004651"/>
    </source>
</evidence>
<sequence length="351" mass="38211">MTYDTTHRAGRRHLLPIEMPPWSASTNLDADEGGRHDDDPASAVRAVRRCGPLMWSESKARWRKRSRELVAAAKGAQERAETRFPVITNVTERMIGVNIFDSATRLAAQCFLTAVPLLFVVASFAPEEVRDQLVSSVRTMFGLTGQANDQLSNMFDGSGEDDLRNAVGGVGAVIVLLSATAVSRAMQRLCKRAWQIPRGGTRVAIWRWFAWIAAWMVLLIFQGPVRDGFGLGLWLGIPLTLLLQTAAWWWSQHLLLGGVIGWPPLLPGALLTAAAVTVLSLGARFYMPVALNRALATYGSTGSVFVILSWLIVLCVAVAIGVTLGAALAQEPYLARRLGSPVPSGLRQESR</sequence>
<feature type="transmembrane region" description="Helical" evidence="7">
    <location>
        <begin position="204"/>
        <end position="225"/>
    </location>
</feature>
<dbReference type="Proteomes" id="UP001432039">
    <property type="component" value="Chromosome"/>
</dbReference>
<evidence type="ECO:0000313" key="8">
    <source>
        <dbReference type="EMBL" id="WUQ16548.1"/>
    </source>
</evidence>
<evidence type="ECO:0000256" key="4">
    <source>
        <dbReference type="ARBA" id="ARBA00022989"/>
    </source>
</evidence>
<evidence type="ECO:0000256" key="7">
    <source>
        <dbReference type="SAM" id="Phobius"/>
    </source>
</evidence>
<name>A0ABZ1TL34_STRVG</name>
<keyword evidence="2" id="KW-1003">Cell membrane</keyword>
<dbReference type="PANTHER" id="PTHR30213:SF0">
    <property type="entry name" value="UPF0761 MEMBRANE PROTEIN YIHY"/>
    <property type="match status" value="1"/>
</dbReference>
<accession>A0ABZ1TL34</accession>
<dbReference type="InterPro" id="IPR017039">
    <property type="entry name" value="Virul_fac_BrkB"/>
</dbReference>
<evidence type="ECO:0000256" key="2">
    <source>
        <dbReference type="ARBA" id="ARBA00022475"/>
    </source>
</evidence>
<comment type="subcellular location">
    <subcellularLocation>
        <location evidence="1">Cell membrane</location>
        <topology evidence="1">Multi-pass membrane protein</topology>
    </subcellularLocation>
</comment>
<gene>
    <name evidence="8" type="ORF">OG517_36845</name>
</gene>
<evidence type="ECO:0000256" key="3">
    <source>
        <dbReference type="ARBA" id="ARBA00022692"/>
    </source>
</evidence>
<feature type="transmembrane region" description="Helical" evidence="7">
    <location>
        <begin position="262"/>
        <end position="287"/>
    </location>
</feature>
<dbReference type="PANTHER" id="PTHR30213">
    <property type="entry name" value="INNER MEMBRANE PROTEIN YHJD"/>
    <property type="match status" value="1"/>
</dbReference>
<feature type="region of interest" description="Disordered" evidence="6">
    <location>
        <begin position="20"/>
        <end position="40"/>
    </location>
</feature>
<feature type="transmembrane region" description="Helical" evidence="7">
    <location>
        <begin position="307"/>
        <end position="329"/>
    </location>
</feature>
<keyword evidence="4 7" id="KW-1133">Transmembrane helix</keyword>
<keyword evidence="9" id="KW-1185">Reference proteome</keyword>